<feature type="transmembrane region" description="Helical" evidence="2">
    <location>
        <begin position="178"/>
        <end position="196"/>
    </location>
</feature>
<organism evidence="3 4">
    <name type="scientific">Halobacillus litoralis</name>
    <dbReference type="NCBI Taxonomy" id="45668"/>
    <lineage>
        <taxon>Bacteria</taxon>
        <taxon>Bacillati</taxon>
        <taxon>Bacillota</taxon>
        <taxon>Bacilli</taxon>
        <taxon>Bacillales</taxon>
        <taxon>Bacillaceae</taxon>
        <taxon>Halobacillus</taxon>
    </lineage>
</organism>
<feature type="transmembrane region" description="Helical" evidence="2">
    <location>
        <begin position="1058"/>
        <end position="1075"/>
    </location>
</feature>
<dbReference type="AlphaFoldDB" id="A0A845DQD6"/>
<feature type="transmembrane region" description="Helical" evidence="2">
    <location>
        <begin position="394"/>
        <end position="414"/>
    </location>
</feature>
<protein>
    <recommendedName>
        <fullName evidence="5">DUF2157 domain-containing protein</fullName>
    </recommendedName>
</protein>
<dbReference type="Proteomes" id="UP000460949">
    <property type="component" value="Unassembled WGS sequence"/>
</dbReference>
<feature type="transmembrane region" description="Helical" evidence="2">
    <location>
        <begin position="664"/>
        <end position="679"/>
    </location>
</feature>
<keyword evidence="2" id="KW-1133">Transmembrane helix</keyword>
<feature type="transmembrane region" description="Helical" evidence="2">
    <location>
        <begin position="115"/>
        <end position="133"/>
    </location>
</feature>
<dbReference type="InterPro" id="IPR058062">
    <property type="entry name" value="SCO7613_C"/>
</dbReference>
<comment type="caution">
    <text evidence="3">The sequence shown here is derived from an EMBL/GenBank/DDBJ whole genome shotgun (WGS) entry which is preliminary data.</text>
</comment>
<evidence type="ECO:0000256" key="1">
    <source>
        <dbReference type="SAM" id="MobiDB-lite"/>
    </source>
</evidence>
<feature type="transmembrane region" description="Helical" evidence="2">
    <location>
        <begin position="525"/>
        <end position="543"/>
    </location>
</feature>
<keyword evidence="2" id="KW-0472">Membrane</keyword>
<feature type="transmembrane region" description="Helical" evidence="2">
    <location>
        <begin position="289"/>
        <end position="307"/>
    </location>
</feature>
<evidence type="ECO:0000313" key="3">
    <source>
        <dbReference type="EMBL" id="MYL18592.1"/>
    </source>
</evidence>
<feature type="transmembrane region" description="Helical" evidence="2">
    <location>
        <begin position="145"/>
        <end position="166"/>
    </location>
</feature>
<feature type="transmembrane region" description="Helical" evidence="2">
    <location>
        <begin position="208"/>
        <end position="226"/>
    </location>
</feature>
<keyword evidence="2" id="KW-0812">Transmembrane</keyword>
<gene>
    <name evidence="3" type="ORF">GLW04_01750</name>
</gene>
<feature type="transmembrane region" description="Helical" evidence="2">
    <location>
        <begin position="869"/>
        <end position="889"/>
    </location>
</feature>
<feature type="transmembrane region" description="Helical" evidence="2">
    <location>
        <begin position="820"/>
        <end position="838"/>
    </location>
</feature>
<feature type="transmembrane region" description="Helical" evidence="2">
    <location>
        <begin position="232"/>
        <end position="252"/>
    </location>
</feature>
<dbReference type="EMBL" id="WMET01000001">
    <property type="protein sequence ID" value="MYL18592.1"/>
    <property type="molecule type" value="Genomic_DNA"/>
</dbReference>
<feature type="transmembrane region" description="Helical" evidence="2">
    <location>
        <begin position="743"/>
        <end position="760"/>
    </location>
</feature>
<feature type="transmembrane region" description="Helical" evidence="2">
    <location>
        <begin position="901"/>
        <end position="918"/>
    </location>
</feature>
<sequence>MGKYADQLKDEHFHERLNRLRNEGYIDDETYTYVKTQDQQYKEAVALRIERQEASDPVKNEHPKPAEPVKKMKKQKSPEEVRERNITWSLILGVALLLMTGVIIATSQWDQMGPGAKLTTIIGVSLFFFALSYGTKRVLSIEKTAFAFLTLGSLLIPVAILAAGYFELFGRYYSLDGEGRYILGMAGALIPLPLYIRHALVYRSRLYVWIALIFMSMTAAFTAGALPVGTDGFYLIVMMYNAALLGGYIRFRKQKRWQLFTRELPVYTQLHLVLSTLFMLFFFEEEVFYSFNLLLTAAMYMAMVFIYGTKEYQFVFSAMLAYAVYQLVEHTPLQQVEEVLFPAAGLLYLGFAYALKQQGFVKKMFHYTSGVVSICAFIYITFQSLQLRSEQDSWLLLAAYIIIMLNYLLLAVVSGRTIFKYLTPVFYMISAAQLWSLIDGGPMYLFVYFAAAVLCLVPGLWGKGRWIQPVQFSSFFISLLAMAACITLAWTMEAYGHLSLQFLVSSALAVAVYKKGAEEDWRWTAQWFHPAALLISMILIYQPMTDGIPGYGDGFGYSFHLACSGLLLFACAGGWRFIKEKPLEIKTFYIGQGTYIAAMALLLFDPLVDPIFVRPLLLFIGLFVTYGLTVYGKKASLWIFPALTTAGFYLSLISPLPLAGFEEALIYSLFAPVLLLVIAEKGKALGLGPSFYRIAHGMLPVIIGLMWLTPLGTEGVHPLFFLVPLVVYSWSARRAEQEYGRRYMLYAAAFLVYVSVYTLSEQWGLWTAVPGEYAIMITTVILGIVWGVLSPSWRKRLDWFLIPFSIVGLALVMSRSGPTASFEIALMCAYVVITLVLIHLRRWWYVLFLPLLLTLLMWENIGQMWGRDVLIPVLAAAAVLVYVAGWYLFRSLIPSRQKVDAYAFTALVYIGFLTIYTAGFGNVWVEGLPLLLTGAWMMGSASRWKRPLFDKVSYTVGSACFYGAYLWVLAGYRAYVPDLLEAELYTLPLLFVLYLLRKRTWHEYRGMMNHVQSALLLFIAAYLVSDAILSHTIWDAWIIGGLSVLSMLAGMQLKIKSYFFTGMGVLIFNVIYQTKPYWGRAPWWVYLLTAGLLLIGTASYNEWQKQQSGKEKPVERKLKKWWLSLKQWD</sequence>
<accession>A0A845DQD6</accession>
<feature type="transmembrane region" description="Helical" evidence="2">
    <location>
        <begin position="611"/>
        <end position="631"/>
    </location>
</feature>
<evidence type="ECO:0008006" key="5">
    <source>
        <dbReference type="Google" id="ProtNLM"/>
    </source>
</evidence>
<feature type="transmembrane region" description="Helical" evidence="2">
    <location>
        <begin position="715"/>
        <end position="731"/>
    </location>
</feature>
<feature type="transmembrane region" description="Helical" evidence="2">
    <location>
        <begin position="797"/>
        <end position="814"/>
    </location>
</feature>
<feature type="transmembrane region" description="Helical" evidence="2">
    <location>
        <begin position="86"/>
        <end position="109"/>
    </location>
</feature>
<feature type="transmembrane region" description="Helical" evidence="2">
    <location>
        <begin position="587"/>
        <end position="605"/>
    </location>
</feature>
<feature type="transmembrane region" description="Helical" evidence="2">
    <location>
        <begin position="444"/>
        <end position="462"/>
    </location>
</feature>
<feature type="transmembrane region" description="Helical" evidence="2">
    <location>
        <begin position="691"/>
        <end position="709"/>
    </location>
</feature>
<feature type="transmembrane region" description="Helical" evidence="2">
    <location>
        <begin position="1081"/>
        <end position="1100"/>
    </location>
</feature>
<feature type="transmembrane region" description="Helical" evidence="2">
    <location>
        <begin position="979"/>
        <end position="996"/>
    </location>
</feature>
<name>A0A845DQD6_9BACI</name>
<proteinExistence type="predicted"/>
<feature type="transmembrane region" description="Helical" evidence="2">
    <location>
        <begin position="364"/>
        <end position="382"/>
    </location>
</feature>
<reference evidence="3 4" key="1">
    <citation type="submission" date="2019-11" db="EMBL/GenBank/DDBJ databases">
        <title>Genome sequences of 17 halophilic strains isolated from different environments.</title>
        <authorList>
            <person name="Furrow R.E."/>
        </authorList>
    </citation>
    <scope>NUCLEOTIDE SEQUENCE [LARGE SCALE GENOMIC DNA]</scope>
    <source>
        <strain evidence="3 4">22511_23_Filter</strain>
    </source>
</reference>
<evidence type="ECO:0000313" key="4">
    <source>
        <dbReference type="Proteomes" id="UP000460949"/>
    </source>
</evidence>
<feature type="transmembrane region" description="Helical" evidence="2">
    <location>
        <begin position="474"/>
        <end position="492"/>
    </location>
</feature>
<feature type="transmembrane region" description="Helical" evidence="2">
    <location>
        <begin position="638"/>
        <end position="658"/>
    </location>
</feature>
<dbReference type="NCBIfam" id="NF047321">
    <property type="entry name" value="SCO7613_CTERM"/>
    <property type="match status" value="1"/>
</dbReference>
<feature type="transmembrane region" description="Helical" evidence="2">
    <location>
        <begin position="264"/>
        <end position="283"/>
    </location>
</feature>
<feature type="transmembrane region" description="Helical" evidence="2">
    <location>
        <begin position="555"/>
        <end position="575"/>
    </location>
</feature>
<evidence type="ECO:0000256" key="2">
    <source>
        <dbReference type="SAM" id="Phobius"/>
    </source>
</evidence>
<feature type="transmembrane region" description="Helical" evidence="2">
    <location>
        <begin position="772"/>
        <end position="790"/>
    </location>
</feature>
<feature type="transmembrane region" description="Helical" evidence="2">
    <location>
        <begin position="843"/>
        <end position="863"/>
    </location>
</feature>
<feature type="region of interest" description="Disordered" evidence="1">
    <location>
        <begin position="52"/>
        <end position="80"/>
    </location>
</feature>
<dbReference type="RefSeq" id="WP_160835049.1">
    <property type="nucleotide sequence ID" value="NZ_WMET01000001.1"/>
</dbReference>